<sequence length="162" mass="18573">MSTLVRCLISFDMLKQELEDLSVSRELLSEISEQHAKLLSQCLDAIHAILEQAAGFSEFDFSQELDNVELGRAIGSKKILGIQTKLLAWALNFFVAKEKAESISAEDFSDRAEKRLDLWQTKAAKAKNQIRTLAKAMGQEEYSRFSHQYRLLYTELSWRLLK</sequence>
<evidence type="ECO:0000313" key="2">
    <source>
        <dbReference type="EMBL" id="MDT0596131.1"/>
    </source>
</evidence>
<dbReference type="EMBL" id="JAVRHX010000005">
    <property type="protein sequence ID" value="MDT0596131.1"/>
    <property type="molecule type" value="Genomic_DNA"/>
</dbReference>
<evidence type="ECO:0000313" key="3">
    <source>
        <dbReference type="Proteomes" id="UP001253545"/>
    </source>
</evidence>
<dbReference type="Proteomes" id="UP001253545">
    <property type="component" value="Unassembled WGS sequence"/>
</dbReference>
<keyword evidence="1" id="KW-0175">Coiled coil</keyword>
<gene>
    <name evidence="2" type="ORF">RM552_14855</name>
</gene>
<reference evidence="2 3" key="1">
    <citation type="submission" date="2023-09" db="EMBL/GenBank/DDBJ databases">
        <authorList>
            <person name="Rey-Velasco X."/>
        </authorList>
    </citation>
    <scope>NUCLEOTIDE SEQUENCE [LARGE SCALE GENOMIC DNA]</scope>
    <source>
        <strain evidence="2 3">P117</strain>
    </source>
</reference>
<name>A0ABU2ZU21_9ALTE</name>
<protein>
    <submittedName>
        <fullName evidence="2">Uncharacterized protein</fullName>
    </submittedName>
</protein>
<dbReference type="RefSeq" id="WP_311369656.1">
    <property type="nucleotide sequence ID" value="NZ_JAVRHX010000005.1"/>
</dbReference>
<accession>A0ABU2ZU21</accession>
<organism evidence="2 3">
    <name type="scientific">Glaciecola petra</name>
    <dbReference type="NCBI Taxonomy" id="3075602"/>
    <lineage>
        <taxon>Bacteria</taxon>
        <taxon>Pseudomonadati</taxon>
        <taxon>Pseudomonadota</taxon>
        <taxon>Gammaproteobacteria</taxon>
        <taxon>Alteromonadales</taxon>
        <taxon>Alteromonadaceae</taxon>
        <taxon>Glaciecola</taxon>
    </lineage>
</organism>
<comment type="caution">
    <text evidence="2">The sequence shown here is derived from an EMBL/GenBank/DDBJ whole genome shotgun (WGS) entry which is preliminary data.</text>
</comment>
<evidence type="ECO:0000256" key="1">
    <source>
        <dbReference type="SAM" id="Coils"/>
    </source>
</evidence>
<feature type="coiled-coil region" evidence="1">
    <location>
        <begin position="109"/>
        <end position="136"/>
    </location>
</feature>
<proteinExistence type="predicted"/>
<keyword evidence="3" id="KW-1185">Reference proteome</keyword>